<dbReference type="OrthoDB" id="445556at2759"/>
<dbReference type="InterPro" id="IPR036869">
    <property type="entry name" value="J_dom_sf"/>
</dbReference>
<dbReference type="SUPFAM" id="SSF46565">
    <property type="entry name" value="Chaperone J-domain"/>
    <property type="match status" value="1"/>
</dbReference>
<sequence length="81" mass="9438">NYYEVLGVSTNATKKEIKDAYIKLSKQMHPDNSSKGNHADFVKINEAYNVLSKTKTKQYYDLDLKYNNRSSEYDGYMSQKN</sequence>
<accession>A0A0L7RHU5</accession>
<dbReference type="STRING" id="597456.A0A0L7RHU5"/>
<dbReference type="CDD" id="cd06257">
    <property type="entry name" value="DnaJ"/>
    <property type="match status" value="1"/>
</dbReference>
<proteinExistence type="predicted"/>
<evidence type="ECO:0000313" key="2">
    <source>
        <dbReference type="EMBL" id="KOC70562.1"/>
    </source>
</evidence>
<dbReference type="InterPro" id="IPR001623">
    <property type="entry name" value="DnaJ_domain"/>
</dbReference>
<evidence type="ECO:0000313" key="3">
    <source>
        <dbReference type="Proteomes" id="UP000053825"/>
    </source>
</evidence>
<dbReference type="PANTHER" id="PTHR44825">
    <property type="match status" value="1"/>
</dbReference>
<gene>
    <name evidence="2" type="ORF">WH47_03578</name>
</gene>
<reference evidence="2 3" key="1">
    <citation type="submission" date="2015-07" db="EMBL/GenBank/DDBJ databases">
        <title>The genome of Habropoda laboriosa.</title>
        <authorList>
            <person name="Pan H."/>
            <person name="Kapheim K."/>
        </authorList>
    </citation>
    <scope>NUCLEOTIDE SEQUENCE [LARGE SCALE GENOMIC DNA]</scope>
    <source>
        <strain evidence="2">0110345459</strain>
    </source>
</reference>
<protein>
    <submittedName>
        <fullName evidence="2">Chaperone protein DnaJ</fullName>
    </submittedName>
</protein>
<dbReference type="PANTHER" id="PTHR44825:SF1">
    <property type="entry name" value="DNAJ HOMOLOG SUBFAMILY C MEMBER 4"/>
    <property type="match status" value="1"/>
</dbReference>
<feature type="domain" description="J" evidence="1">
    <location>
        <begin position="1"/>
        <end position="64"/>
    </location>
</feature>
<dbReference type="SMART" id="SM00271">
    <property type="entry name" value="DnaJ"/>
    <property type="match status" value="1"/>
</dbReference>
<dbReference type="Gene3D" id="1.10.287.110">
    <property type="entry name" value="DnaJ domain"/>
    <property type="match status" value="1"/>
</dbReference>
<dbReference type="InterPro" id="IPR052763">
    <property type="entry name" value="DnaJ_C4"/>
</dbReference>
<dbReference type="Proteomes" id="UP000053825">
    <property type="component" value="Unassembled WGS sequence"/>
</dbReference>
<organism evidence="2 3">
    <name type="scientific">Habropoda laboriosa</name>
    <dbReference type="NCBI Taxonomy" id="597456"/>
    <lineage>
        <taxon>Eukaryota</taxon>
        <taxon>Metazoa</taxon>
        <taxon>Ecdysozoa</taxon>
        <taxon>Arthropoda</taxon>
        <taxon>Hexapoda</taxon>
        <taxon>Insecta</taxon>
        <taxon>Pterygota</taxon>
        <taxon>Neoptera</taxon>
        <taxon>Endopterygota</taxon>
        <taxon>Hymenoptera</taxon>
        <taxon>Apocrita</taxon>
        <taxon>Aculeata</taxon>
        <taxon>Apoidea</taxon>
        <taxon>Anthophila</taxon>
        <taxon>Apidae</taxon>
        <taxon>Habropoda</taxon>
    </lineage>
</organism>
<feature type="non-terminal residue" evidence="2">
    <location>
        <position position="1"/>
    </location>
</feature>
<keyword evidence="3" id="KW-1185">Reference proteome</keyword>
<evidence type="ECO:0000259" key="1">
    <source>
        <dbReference type="PROSITE" id="PS50076"/>
    </source>
</evidence>
<dbReference type="PROSITE" id="PS50076">
    <property type="entry name" value="DNAJ_2"/>
    <property type="match status" value="1"/>
</dbReference>
<dbReference type="AlphaFoldDB" id="A0A0L7RHU5"/>
<name>A0A0L7RHU5_9HYME</name>
<dbReference type="Pfam" id="PF00226">
    <property type="entry name" value="DnaJ"/>
    <property type="match status" value="1"/>
</dbReference>
<dbReference type="PRINTS" id="PR00625">
    <property type="entry name" value="JDOMAIN"/>
</dbReference>
<dbReference type="EMBL" id="KQ414584">
    <property type="protein sequence ID" value="KOC70562.1"/>
    <property type="molecule type" value="Genomic_DNA"/>
</dbReference>